<evidence type="ECO:0000313" key="1">
    <source>
        <dbReference type="EMBL" id="UOF00633.1"/>
    </source>
</evidence>
<evidence type="ECO:0000313" key="2">
    <source>
        <dbReference type="Proteomes" id="UP000830116"/>
    </source>
</evidence>
<dbReference type="PIRSF" id="PIRSF036794">
    <property type="entry name" value="UCP_erythr_ester"/>
    <property type="match status" value="1"/>
</dbReference>
<dbReference type="InterPro" id="IPR014622">
    <property type="entry name" value="UCP036794_erythomycin"/>
</dbReference>
<dbReference type="PANTHER" id="PTHR31299:SF0">
    <property type="entry name" value="ESTERASE, PUTATIVE (AFU_ORTHOLOGUE AFUA_1G05850)-RELATED"/>
    <property type="match status" value="1"/>
</dbReference>
<dbReference type="Gene3D" id="1.20.1440.30">
    <property type="entry name" value="Biosynthetic Protein domain"/>
    <property type="match status" value="1"/>
</dbReference>
<protein>
    <submittedName>
        <fullName evidence="1">Erythromycin esterase family protein</fullName>
    </submittedName>
</protein>
<sequence>MKNSITSAAKEIAEKLSYAKIVMLGEASHGTHEFYEWRRLISQELITHHGFSFIAVEGDWPPCYAANRLITSKRSYAEKELIHHFHRWPSWMWANTEVVELLNWMKSHNQKLKAKKPVGFYGLDVYSLFESIDEVLSTLKKLDPALAKAAKEQYACFQKFHRDEKRYAQSLYFSSGCETQVLLVLQDLLKAKHLELSGETLFDAQQNARIVKNAEDYYRTMIHGDEDSWNVRDRHMMETLNILLSHHGDNAKAIVWAHNTHIGDYRATSMVDEGQVNLGGLARIEWGINKIALLGFGTYEGSVVASRAWDGPVQLMQVPKGKSGSYEDLFHQKCLNEKSDYIFSWLQGSTDLELNQTRGHRAIGVVYDPRFESFGNYVPTKLASRYDGFLFIDQTRGLTPLSVSVDRREFPETFPGGF</sequence>
<organism evidence="1 2">
    <name type="scientific">Bdellovibrio reynosensis</name>
    <dbReference type="NCBI Taxonomy" id="2835041"/>
    <lineage>
        <taxon>Bacteria</taxon>
        <taxon>Pseudomonadati</taxon>
        <taxon>Bdellovibrionota</taxon>
        <taxon>Bdellovibrionia</taxon>
        <taxon>Bdellovibrionales</taxon>
        <taxon>Pseudobdellovibrionaceae</taxon>
        <taxon>Bdellovibrio</taxon>
    </lineage>
</organism>
<dbReference type="Gene3D" id="3.30.1870.10">
    <property type="entry name" value="EreA-like, domain 2"/>
    <property type="match status" value="1"/>
</dbReference>
<dbReference type="Pfam" id="PF05139">
    <property type="entry name" value="Erythro_esteras"/>
    <property type="match status" value="1"/>
</dbReference>
<dbReference type="InterPro" id="IPR052036">
    <property type="entry name" value="Hydrolase/PRTase-associated"/>
</dbReference>
<name>A0ABY4C6W5_9BACT</name>
<dbReference type="Gene3D" id="3.40.1660.10">
    <property type="entry name" value="EreA-like (biosynthetic domain)"/>
    <property type="match status" value="1"/>
</dbReference>
<proteinExistence type="predicted"/>
<dbReference type="Proteomes" id="UP000830116">
    <property type="component" value="Chromosome"/>
</dbReference>
<dbReference type="InterPro" id="IPR007815">
    <property type="entry name" value="Emycin_Estase"/>
</dbReference>
<dbReference type="SUPFAM" id="SSF159501">
    <property type="entry name" value="EreA/ChaN-like"/>
    <property type="match status" value="1"/>
</dbReference>
<dbReference type="RefSeq" id="WP_243536778.1">
    <property type="nucleotide sequence ID" value="NZ_CP093442.1"/>
</dbReference>
<reference evidence="1" key="1">
    <citation type="submission" date="2022-03" db="EMBL/GenBank/DDBJ databases">
        <title>Genome Identification and Characterization of new species Bdellovibrio reynosense LBG001 sp. nov. from a Mexico soil sample.</title>
        <authorList>
            <person name="Camilli A."/>
            <person name="Ajao Y."/>
            <person name="Guo X."/>
        </authorList>
    </citation>
    <scope>NUCLEOTIDE SEQUENCE</scope>
    <source>
        <strain evidence="1">LBG001</strain>
    </source>
</reference>
<gene>
    <name evidence="1" type="ORF">MNR06_13095</name>
</gene>
<keyword evidence="2" id="KW-1185">Reference proteome</keyword>
<accession>A0ABY4C6W5</accession>
<dbReference type="EMBL" id="CP093442">
    <property type="protein sequence ID" value="UOF00633.1"/>
    <property type="molecule type" value="Genomic_DNA"/>
</dbReference>
<dbReference type="CDD" id="cd14728">
    <property type="entry name" value="Ere-like"/>
    <property type="match status" value="1"/>
</dbReference>
<dbReference type="PANTHER" id="PTHR31299">
    <property type="entry name" value="ESTERASE, PUTATIVE (AFU_ORTHOLOGUE AFUA_1G05850)-RELATED"/>
    <property type="match status" value="1"/>
</dbReference>